<dbReference type="Proteomes" id="UP000002894">
    <property type="component" value="Segment"/>
</dbReference>
<accession>I6ZV76</accession>
<gene>
    <name evidence="1" type="ORF">Aes012_080</name>
</gene>
<evidence type="ECO:0000313" key="1">
    <source>
        <dbReference type="EMBL" id="AFN69710.1"/>
    </source>
</evidence>
<dbReference type="KEGG" id="vg:15041319"/>
<organism evidence="1 2">
    <name type="scientific">Aeromonas phage Aes012</name>
    <dbReference type="NCBI Taxonomy" id="1198014"/>
    <lineage>
        <taxon>Viruses</taxon>
        <taxon>Duplodnaviria</taxon>
        <taxon>Heunggongvirae</taxon>
        <taxon>Uroviricota</taxon>
        <taxon>Caudoviricetes</taxon>
        <taxon>Pantevenvirales</taxon>
        <taxon>Straboviridae</taxon>
        <taxon>Tulanevirus</taxon>
        <taxon>Tulanevirus aes12</taxon>
    </lineage>
</organism>
<dbReference type="EMBL" id="JN377895">
    <property type="protein sequence ID" value="AFN69710.1"/>
    <property type="molecule type" value="Genomic_DNA"/>
</dbReference>
<dbReference type="RefSeq" id="YP_007677797.1">
    <property type="nucleotide sequence ID" value="NC_020879.1"/>
</dbReference>
<proteinExistence type="predicted"/>
<sequence length="99" mass="11210">MKAICIRKKIKKQKFERLTPGDDVRYKNARWEVATVSFITENPMIILRKKISRIHVIIELAANGGEMFSSLKKFLPKVLPAGVKHPKLPKSNLSAAILV</sequence>
<protein>
    <submittedName>
        <fullName evidence="1">Putative phage protein</fullName>
    </submittedName>
</protein>
<reference evidence="1 2" key="1">
    <citation type="submission" date="2011-07" db="EMBL/GenBank/DDBJ databases">
        <title>Complete genome of Aeromonas phage Aes012.</title>
        <authorList>
            <person name="Petrov V.M."/>
            <person name="Ratnayaka S."/>
            <person name="Karam J.D."/>
        </authorList>
    </citation>
    <scope>NUCLEOTIDE SEQUENCE [LARGE SCALE GENOMIC DNA]</scope>
</reference>
<name>I6ZV76_9CAUD</name>
<evidence type="ECO:0000313" key="2">
    <source>
        <dbReference type="Proteomes" id="UP000002894"/>
    </source>
</evidence>
<dbReference type="GeneID" id="15041319"/>
<keyword evidence="2" id="KW-1185">Reference proteome</keyword>